<evidence type="ECO:0000256" key="13">
    <source>
        <dbReference type="RuleBase" id="RU362094"/>
    </source>
</evidence>
<evidence type="ECO:0000256" key="5">
    <source>
        <dbReference type="ARBA" id="ARBA00012895"/>
    </source>
</evidence>
<dbReference type="GO" id="GO:0000819">
    <property type="term" value="P:sister chromatid segregation"/>
    <property type="evidence" value="ECO:0007669"/>
    <property type="project" value="TreeGrafter"/>
</dbReference>
<name>A0A507CPX6_9FUNG</name>
<dbReference type="InterPro" id="IPR018522">
    <property type="entry name" value="TopoIIA_CS"/>
</dbReference>
<dbReference type="Pfam" id="PF02518">
    <property type="entry name" value="HATPase_c"/>
    <property type="match status" value="1"/>
</dbReference>
<evidence type="ECO:0000256" key="11">
    <source>
        <dbReference type="ARBA" id="ARBA00023235"/>
    </source>
</evidence>
<dbReference type="FunFam" id="3.30.1490.30:FF:000001">
    <property type="entry name" value="DNA topoisomerase 2"/>
    <property type="match status" value="1"/>
</dbReference>
<dbReference type="FunFam" id="3.30.230.10:FF:000008">
    <property type="entry name" value="DNA topoisomerase 2"/>
    <property type="match status" value="1"/>
</dbReference>
<dbReference type="SUPFAM" id="SSF56719">
    <property type="entry name" value="Type II DNA topoisomerase"/>
    <property type="match status" value="2"/>
</dbReference>
<dbReference type="GO" id="GO:0000712">
    <property type="term" value="P:resolution of meiotic recombination intermediates"/>
    <property type="evidence" value="ECO:0007669"/>
    <property type="project" value="TreeGrafter"/>
</dbReference>
<comment type="cofactor">
    <cofactor evidence="2">
        <name>Ca(2+)</name>
        <dbReference type="ChEBI" id="CHEBI:29108"/>
    </cofactor>
</comment>
<dbReference type="PROSITE" id="PS50880">
    <property type="entry name" value="TOPRIM"/>
    <property type="match status" value="2"/>
</dbReference>
<dbReference type="CDD" id="cd03481">
    <property type="entry name" value="TopoIIA_Trans_ScTopoIIA"/>
    <property type="match status" value="1"/>
</dbReference>
<protein>
    <recommendedName>
        <fullName evidence="6 13">DNA topoisomerase 2</fullName>
        <ecNumber evidence="5 13">5.6.2.2</ecNumber>
    </recommendedName>
</protein>
<dbReference type="GO" id="GO:0006265">
    <property type="term" value="P:DNA topological change"/>
    <property type="evidence" value="ECO:0007669"/>
    <property type="project" value="UniProtKB-UniRule"/>
</dbReference>
<dbReference type="AlphaFoldDB" id="A0A507CPX6"/>
<dbReference type="PANTHER" id="PTHR10169:SF38">
    <property type="entry name" value="DNA TOPOISOMERASE 2"/>
    <property type="match status" value="1"/>
</dbReference>
<evidence type="ECO:0000256" key="7">
    <source>
        <dbReference type="ARBA" id="ARBA00022741"/>
    </source>
</evidence>
<dbReference type="PANTHER" id="PTHR10169">
    <property type="entry name" value="DNA TOPOISOMERASE/GYRASE"/>
    <property type="match status" value="1"/>
</dbReference>
<dbReference type="Gene3D" id="3.30.1490.30">
    <property type="match status" value="2"/>
</dbReference>
<accession>A0A507CPX6</accession>
<evidence type="ECO:0000256" key="3">
    <source>
        <dbReference type="ARBA" id="ARBA00001946"/>
    </source>
</evidence>
<comment type="subunit">
    <text evidence="13">Homodimer.</text>
</comment>
<evidence type="ECO:0000256" key="4">
    <source>
        <dbReference type="ARBA" id="ARBA00011080"/>
    </source>
</evidence>
<dbReference type="Gene3D" id="3.40.50.670">
    <property type="match status" value="2"/>
</dbReference>
<dbReference type="InterPro" id="IPR013759">
    <property type="entry name" value="Topo_IIA_B_C"/>
</dbReference>
<evidence type="ECO:0000256" key="9">
    <source>
        <dbReference type="ARBA" id="ARBA00023029"/>
    </source>
</evidence>
<dbReference type="GO" id="GO:0005634">
    <property type="term" value="C:nucleus"/>
    <property type="evidence" value="ECO:0007669"/>
    <property type="project" value="TreeGrafter"/>
</dbReference>
<dbReference type="PROSITE" id="PS00177">
    <property type="entry name" value="TOPOISOMERASE_II"/>
    <property type="match status" value="2"/>
</dbReference>
<dbReference type="Pfam" id="PF16898">
    <property type="entry name" value="TOPRIM_C"/>
    <property type="match status" value="2"/>
</dbReference>
<dbReference type="InterPro" id="IPR036890">
    <property type="entry name" value="HATPase_C_sf"/>
</dbReference>
<dbReference type="InterPro" id="IPR013760">
    <property type="entry name" value="Topo_IIA-like_dom_sf"/>
</dbReference>
<dbReference type="InterPro" id="IPR001241">
    <property type="entry name" value="Topo_IIA"/>
</dbReference>
<evidence type="ECO:0000256" key="14">
    <source>
        <dbReference type="SAM" id="MobiDB-lite"/>
    </source>
</evidence>
<dbReference type="GO" id="GO:0003677">
    <property type="term" value="F:DNA binding"/>
    <property type="evidence" value="ECO:0007669"/>
    <property type="project" value="UniProtKB-UniRule"/>
</dbReference>
<dbReference type="InterPro" id="IPR014721">
    <property type="entry name" value="Ribsml_uS5_D2-typ_fold_subgr"/>
</dbReference>
<feature type="compositionally biased region" description="Basic and acidic residues" evidence="14">
    <location>
        <begin position="17"/>
        <end position="28"/>
    </location>
</feature>
<feature type="domain" description="Toprim" evidence="15">
    <location>
        <begin position="499"/>
        <end position="613"/>
    </location>
</feature>
<evidence type="ECO:0000256" key="12">
    <source>
        <dbReference type="ARBA" id="ARBA00053943"/>
    </source>
</evidence>
<feature type="compositionally biased region" description="Basic residues" evidence="14">
    <location>
        <begin position="29"/>
        <end position="44"/>
    </location>
</feature>
<sequence>MSSGEDAESDYPDQDEDYGHDSDFENQKPKSKKSPSLSLKRKRKALDQDCSDLEVAKPTKKKPATPSAKSKSSKQKTVEETYQRVTQLEHILLRPDTYVGSVSANAQQMWVYENDAMVFKTVNIVPGLYKIFDEILSNAADNKVNDPTMDQIRVKISPDTNTISVHNNGTGIPVEIHKDEKMYVPEMIFGHLLTSSNYDDDEKKVTGGRNGYGAKLCNIFSKEFIVETSHSDSKKKFKQVFRNNMSERDAPVVTKADKNDFTRITFRPDLARFGMVSLDDDILSLLKKRVYDMAGILSGVRVYLNDELIKIKTFKQYIELYLKASVAEDGSKQQVVYERPHERWEVAFTLSDGQFQQVSFVNNICTSKGGFHVNHVVDQIIKEIAETVEKKSKSKIKPQQIKNHLWIFVNCLIENPSFDSQTKENMTARVATFGSKCVLSENFMKKMLKSGIVDNIMTFAKAKQNLQLKKTDGHKTSRISGIPKLDDANNAGTKNGRNCTLILTEGDSAKALAVSGLSVIGRDSYGVFPLRGKLLNVRDATHKQLMDNAEISSLKKILGLQHNKEYKTVDGLRYGHLMLMTDQDHDGSHIKGLLINFLDHHWPSLLKIPGFLLEFITPIVKVTKGPREIAFYTIPQYEQWKETNNKGKGWTINSTKYKRKRWDADKAKRGELDRVLESIVKMVGESMGHKLSGDKKVIVAMGMGDFSSAKSRHVMFTRISGIPKLDDANNAGTKNGRNCTLILTEGDSAKALAVSGLSVIGRDSYGVFPLRGKLLNVRDATHKQLMDNAEISSLKKILGLQHNKEYKTVDGLRYGHLMLMTDQDHDGSHIKGLLINFLDHHWPSLLKIPGFLLEFITPIVKVTKGPREIAFYTIPQYEQWKETNNKGKGWTIKYYKGLGTSTAADAKKYFLKMESHKKPFDAATDVDHNAIDLAFNKKKADDRKEWIGQFTPGTFLDNRVKSVKIEDFVNKELIIFSMAGLKLLPVPRQGQPQGCTRNVV</sequence>
<dbReference type="GO" id="GO:0003918">
    <property type="term" value="F:DNA topoisomerase type II (double strand cut, ATP-hydrolyzing) activity"/>
    <property type="evidence" value="ECO:0007669"/>
    <property type="project" value="UniProtKB-UniRule"/>
</dbReference>
<evidence type="ECO:0000256" key="2">
    <source>
        <dbReference type="ARBA" id="ARBA00001913"/>
    </source>
</evidence>
<keyword evidence="7 13" id="KW-0547">Nucleotide-binding</keyword>
<comment type="caution">
    <text evidence="16">The sequence shown here is derived from an EMBL/GenBank/DDBJ whole genome shotgun (WGS) entry which is preliminary data.</text>
</comment>
<comment type="catalytic activity">
    <reaction evidence="1 13">
        <text>ATP-dependent breakage, passage and rejoining of double-stranded DNA.</text>
        <dbReference type="EC" id="5.6.2.2"/>
    </reaction>
</comment>
<dbReference type="EC" id="5.6.2.2" evidence="5 13"/>
<dbReference type="GO" id="GO:0005524">
    <property type="term" value="F:ATP binding"/>
    <property type="evidence" value="ECO:0007669"/>
    <property type="project" value="UniProtKB-UniRule"/>
</dbReference>
<keyword evidence="9 13" id="KW-0799">Topoisomerase</keyword>
<comment type="function">
    <text evidence="12 13">Control of topological states of DNA by transient breakage and subsequent rejoining of DNA strands. Topoisomerase II makes double-strand breaks.</text>
</comment>
<dbReference type="InterPro" id="IPR013506">
    <property type="entry name" value="Topo_IIA_bsu_dom2"/>
</dbReference>
<dbReference type="PRINTS" id="PR01158">
    <property type="entry name" value="TOPISMRASEII"/>
</dbReference>
<organism evidence="16 17">
    <name type="scientific">Synchytrium endobioticum</name>
    <dbReference type="NCBI Taxonomy" id="286115"/>
    <lineage>
        <taxon>Eukaryota</taxon>
        <taxon>Fungi</taxon>
        <taxon>Fungi incertae sedis</taxon>
        <taxon>Chytridiomycota</taxon>
        <taxon>Chytridiomycota incertae sedis</taxon>
        <taxon>Chytridiomycetes</taxon>
        <taxon>Synchytriales</taxon>
        <taxon>Synchytriaceae</taxon>
        <taxon>Synchytrium</taxon>
    </lineage>
</organism>
<dbReference type="VEuPathDB" id="FungiDB:SeMB42_g05685"/>
<dbReference type="PRINTS" id="PR00418">
    <property type="entry name" value="TPI2FAMILY"/>
</dbReference>
<keyword evidence="10 13" id="KW-0238">DNA-binding</keyword>
<dbReference type="InterPro" id="IPR006171">
    <property type="entry name" value="TOPRIM_dom"/>
</dbReference>
<evidence type="ECO:0000259" key="15">
    <source>
        <dbReference type="PROSITE" id="PS50880"/>
    </source>
</evidence>
<evidence type="ECO:0000256" key="1">
    <source>
        <dbReference type="ARBA" id="ARBA00000185"/>
    </source>
</evidence>
<gene>
    <name evidence="16" type="ORF">SeMB42_g05685</name>
</gene>
<reference evidence="16 17" key="1">
    <citation type="journal article" date="2019" name="Sci. Rep.">
        <title>Comparative genomics of chytrid fungi reveal insights into the obligate biotrophic and pathogenic lifestyle of Synchytrium endobioticum.</title>
        <authorList>
            <person name="van de Vossenberg B.T.L.H."/>
            <person name="Warris S."/>
            <person name="Nguyen H.D.T."/>
            <person name="van Gent-Pelzer M.P.E."/>
            <person name="Joly D.L."/>
            <person name="van de Geest H.C."/>
            <person name="Bonants P.J.M."/>
            <person name="Smith D.S."/>
            <person name="Levesque C.A."/>
            <person name="van der Lee T.A.J."/>
        </authorList>
    </citation>
    <scope>NUCLEOTIDE SEQUENCE [LARGE SCALE GENOMIC DNA]</scope>
    <source>
        <strain evidence="16 17">MB42</strain>
    </source>
</reference>
<dbReference type="FunFam" id="3.40.50.670:FF:000001">
    <property type="entry name" value="DNA topoisomerase 2"/>
    <property type="match status" value="3"/>
</dbReference>
<dbReference type="InterPro" id="IPR003594">
    <property type="entry name" value="HATPase_dom"/>
</dbReference>
<dbReference type="InterPro" id="IPR034157">
    <property type="entry name" value="TOPRIM_TopoII"/>
</dbReference>
<dbReference type="Pfam" id="PF01751">
    <property type="entry name" value="Toprim"/>
    <property type="match status" value="2"/>
</dbReference>
<dbReference type="SUPFAM" id="SSF54211">
    <property type="entry name" value="Ribosomal protein S5 domain 2-like"/>
    <property type="match status" value="1"/>
</dbReference>
<comment type="similarity">
    <text evidence="4 13">Belongs to the type II topoisomerase family.</text>
</comment>
<dbReference type="Gene3D" id="3.30.565.10">
    <property type="entry name" value="Histidine kinase-like ATPase, C-terminal domain"/>
    <property type="match status" value="1"/>
</dbReference>
<evidence type="ECO:0000256" key="10">
    <source>
        <dbReference type="ARBA" id="ARBA00023125"/>
    </source>
</evidence>
<dbReference type="InterPro" id="IPR050634">
    <property type="entry name" value="DNA_Topoisomerase_II"/>
</dbReference>
<dbReference type="InterPro" id="IPR031660">
    <property type="entry name" value="TOPRIM_C"/>
</dbReference>
<dbReference type="InterPro" id="IPR020568">
    <property type="entry name" value="Ribosomal_Su5_D2-typ_SF"/>
</dbReference>
<dbReference type="Gene3D" id="3.30.230.10">
    <property type="match status" value="1"/>
</dbReference>
<dbReference type="FunFam" id="3.30.565.10:FF:000004">
    <property type="entry name" value="DNA topoisomerase 2"/>
    <property type="match status" value="1"/>
</dbReference>
<dbReference type="SMART" id="SM00387">
    <property type="entry name" value="HATPase_c"/>
    <property type="match status" value="1"/>
</dbReference>
<evidence type="ECO:0000313" key="17">
    <source>
        <dbReference type="Proteomes" id="UP000317494"/>
    </source>
</evidence>
<dbReference type="InterPro" id="IPR001154">
    <property type="entry name" value="TopoII_euk"/>
</dbReference>
<dbReference type="SUPFAM" id="SSF55874">
    <property type="entry name" value="ATPase domain of HSP90 chaperone/DNA topoisomerase II/histidine kinase"/>
    <property type="match status" value="1"/>
</dbReference>
<keyword evidence="11 13" id="KW-0413">Isomerase</keyword>
<evidence type="ECO:0000256" key="6">
    <source>
        <dbReference type="ARBA" id="ARBA00019635"/>
    </source>
</evidence>
<dbReference type="CDD" id="cd03365">
    <property type="entry name" value="TOPRIM_TopoIIA"/>
    <property type="match status" value="2"/>
</dbReference>
<evidence type="ECO:0000256" key="8">
    <source>
        <dbReference type="ARBA" id="ARBA00022840"/>
    </source>
</evidence>
<feature type="domain" description="Toprim" evidence="15">
    <location>
        <begin position="739"/>
        <end position="853"/>
    </location>
</feature>
<evidence type="ECO:0000313" key="16">
    <source>
        <dbReference type="EMBL" id="TPX41187.1"/>
    </source>
</evidence>
<proteinExistence type="inferred from homology"/>
<keyword evidence="17" id="KW-1185">Reference proteome</keyword>
<comment type="cofactor">
    <cofactor evidence="3">
        <name>Mg(2+)</name>
        <dbReference type="ChEBI" id="CHEBI:18420"/>
    </cofactor>
</comment>
<dbReference type="EMBL" id="QEAN01000281">
    <property type="protein sequence ID" value="TPX41187.1"/>
    <property type="molecule type" value="Genomic_DNA"/>
</dbReference>
<dbReference type="Proteomes" id="UP000317494">
    <property type="component" value="Unassembled WGS sequence"/>
</dbReference>
<dbReference type="Pfam" id="PF00204">
    <property type="entry name" value="DNA_gyraseB"/>
    <property type="match status" value="1"/>
</dbReference>
<feature type="compositionally biased region" description="Acidic residues" evidence="14">
    <location>
        <begin position="1"/>
        <end position="16"/>
    </location>
</feature>
<keyword evidence="8 13" id="KW-0067">ATP-binding</keyword>
<feature type="region of interest" description="Disordered" evidence="14">
    <location>
        <begin position="1"/>
        <end position="81"/>
    </location>
</feature>
<dbReference type="SMART" id="SM00433">
    <property type="entry name" value="TOP2c"/>
    <property type="match status" value="1"/>
</dbReference>
<dbReference type="STRING" id="286115.A0A507CPX6"/>
<dbReference type="CDD" id="cd16930">
    <property type="entry name" value="HATPase_TopII-like"/>
    <property type="match status" value="1"/>
</dbReference>